<dbReference type="Proteomes" id="UP001408356">
    <property type="component" value="Unassembled WGS sequence"/>
</dbReference>
<feature type="region of interest" description="Disordered" evidence="1">
    <location>
        <begin position="325"/>
        <end position="354"/>
    </location>
</feature>
<accession>A0ABR2UYK1</accession>
<feature type="compositionally biased region" description="Basic and acidic residues" evidence="1">
    <location>
        <begin position="340"/>
        <end position="354"/>
    </location>
</feature>
<sequence>MANSGRGRKGDSVFQLKGFHDCVSLLDQGSRDILLEPSPIAQKRDPPTKKVVKNLTLIVRTALAYKAEVNSPAYAQIIASDVGIPMAARHPERIEQILRFYANARQYRTETTQSKKLKRSILTKLFEELLQLKASYPMYIGNNPDDLNRLREGWRSLLRSPISNDLCVDLCNVDLVKSFQQKHPDFAFHDLSALMETGRTPIGLGWLSEGPISGFLGHMNVEGDKAETHAVISTAKHALQSGDSKSNKASNKRQRLNPIEFKQEKSPERLHQSHPYAVYANDTDQPGMEAGITRNMLVPETDSARAKHIPASNTADSARVASLISNNNVHPASSPSTTRPDNDTSNRSLSEKDQTVKRLETALEEHANLIKNKDTFIKHVEKSLKLKDAVIQKQDSVIETLRATIIERDDTIEQRNDKISRLEMTSNKALELEQALKKDLEDQSKVTKSKEIIIQQELANIATKDKKTNKRKQQLAAGENNSDNTRLKGLEKKVAKLERDMKASR</sequence>
<feature type="compositionally biased region" description="Basic and acidic residues" evidence="1">
    <location>
        <begin position="261"/>
        <end position="271"/>
    </location>
</feature>
<proteinExistence type="predicted"/>
<comment type="caution">
    <text evidence="2">The sequence shown here is derived from an EMBL/GenBank/DDBJ whole genome shotgun (WGS) entry which is preliminary data.</text>
</comment>
<name>A0ABR2UYK1_9PEZI</name>
<evidence type="ECO:0000313" key="3">
    <source>
        <dbReference type="Proteomes" id="UP001408356"/>
    </source>
</evidence>
<dbReference type="EMBL" id="JARVKF010000310">
    <property type="protein sequence ID" value="KAK9419503.1"/>
    <property type="molecule type" value="Genomic_DNA"/>
</dbReference>
<organism evidence="2 3">
    <name type="scientific">Seiridium unicorne</name>
    <dbReference type="NCBI Taxonomy" id="138068"/>
    <lineage>
        <taxon>Eukaryota</taxon>
        <taxon>Fungi</taxon>
        <taxon>Dikarya</taxon>
        <taxon>Ascomycota</taxon>
        <taxon>Pezizomycotina</taxon>
        <taxon>Sordariomycetes</taxon>
        <taxon>Xylariomycetidae</taxon>
        <taxon>Amphisphaeriales</taxon>
        <taxon>Sporocadaceae</taxon>
        <taxon>Seiridium</taxon>
    </lineage>
</organism>
<feature type="region of interest" description="Disordered" evidence="1">
    <location>
        <begin position="464"/>
        <end position="505"/>
    </location>
</feature>
<feature type="compositionally biased region" description="Basic and acidic residues" evidence="1">
    <location>
        <begin position="485"/>
        <end position="505"/>
    </location>
</feature>
<protein>
    <submittedName>
        <fullName evidence="2">Uncharacterized protein</fullName>
    </submittedName>
</protein>
<feature type="region of interest" description="Disordered" evidence="1">
    <location>
        <begin position="236"/>
        <end position="274"/>
    </location>
</feature>
<reference evidence="2 3" key="1">
    <citation type="journal article" date="2024" name="J. Plant Pathol.">
        <title>Sequence and assembly of the genome of Seiridium unicorne, isolate CBS 538.82, causal agent of cypress canker disease.</title>
        <authorList>
            <person name="Scali E."/>
            <person name="Rocca G.D."/>
            <person name="Danti R."/>
            <person name="Garbelotto M."/>
            <person name="Barberini S."/>
            <person name="Baroncelli R."/>
            <person name="Emiliani G."/>
        </authorList>
    </citation>
    <scope>NUCLEOTIDE SEQUENCE [LARGE SCALE GENOMIC DNA]</scope>
    <source>
        <strain evidence="2 3">BM-138-508</strain>
    </source>
</reference>
<gene>
    <name evidence="2" type="ORF">SUNI508_07239</name>
</gene>
<evidence type="ECO:0000313" key="2">
    <source>
        <dbReference type="EMBL" id="KAK9419503.1"/>
    </source>
</evidence>
<keyword evidence="3" id="KW-1185">Reference proteome</keyword>
<evidence type="ECO:0000256" key="1">
    <source>
        <dbReference type="SAM" id="MobiDB-lite"/>
    </source>
</evidence>
<feature type="compositionally biased region" description="Polar residues" evidence="1">
    <location>
        <begin position="325"/>
        <end position="339"/>
    </location>
</feature>